<evidence type="ECO:0000256" key="2">
    <source>
        <dbReference type="ARBA" id="ARBA00022980"/>
    </source>
</evidence>
<feature type="compositionally biased region" description="Low complexity" evidence="4">
    <location>
        <begin position="266"/>
        <end position="282"/>
    </location>
</feature>
<keyword evidence="2" id="KW-0689">Ribosomal protein</keyword>
<evidence type="ECO:0000256" key="1">
    <source>
        <dbReference type="ARBA" id="ARBA00007926"/>
    </source>
</evidence>
<dbReference type="InterPro" id="IPR029004">
    <property type="entry name" value="Ribosomal_eL28/Mak16"/>
</dbReference>
<keyword evidence="3" id="KW-0687">Ribonucleoprotein</keyword>
<feature type="region of interest" description="Disordered" evidence="4">
    <location>
        <begin position="206"/>
        <end position="372"/>
    </location>
</feature>
<dbReference type="GO" id="GO:0003735">
    <property type="term" value="F:structural constituent of ribosome"/>
    <property type="evidence" value="ECO:0007669"/>
    <property type="project" value="InterPro"/>
</dbReference>
<dbReference type="Pfam" id="PF01778">
    <property type="entry name" value="Ribosomal_L28e"/>
    <property type="match status" value="1"/>
</dbReference>
<accession>A0AAD8VJN2</accession>
<evidence type="ECO:0000256" key="4">
    <source>
        <dbReference type="SAM" id="MobiDB-lite"/>
    </source>
</evidence>
<keyword evidence="7" id="KW-1185">Reference proteome</keyword>
<dbReference type="AlphaFoldDB" id="A0AAD8VJN2"/>
<organism evidence="6 7">
    <name type="scientific">Lolium multiflorum</name>
    <name type="common">Italian ryegrass</name>
    <name type="synonym">Lolium perenne subsp. multiflorum</name>
    <dbReference type="NCBI Taxonomy" id="4521"/>
    <lineage>
        <taxon>Eukaryota</taxon>
        <taxon>Viridiplantae</taxon>
        <taxon>Streptophyta</taxon>
        <taxon>Embryophyta</taxon>
        <taxon>Tracheophyta</taxon>
        <taxon>Spermatophyta</taxon>
        <taxon>Magnoliopsida</taxon>
        <taxon>Liliopsida</taxon>
        <taxon>Poales</taxon>
        <taxon>Poaceae</taxon>
        <taxon>BOP clade</taxon>
        <taxon>Pooideae</taxon>
        <taxon>Poodae</taxon>
        <taxon>Poeae</taxon>
        <taxon>Poeae Chloroplast Group 2 (Poeae type)</taxon>
        <taxon>Loliodinae</taxon>
        <taxon>Loliinae</taxon>
        <taxon>Lolium</taxon>
    </lineage>
</organism>
<dbReference type="InterPro" id="IPR002672">
    <property type="entry name" value="Ribosomal_eL28"/>
</dbReference>
<feature type="domain" description="Ribosomal eL28/Mak16" evidence="5">
    <location>
        <begin position="77"/>
        <end position="118"/>
    </location>
</feature>
<proteinExistence type="inferred from homology"/>
<comment type="similarity">
    <text evidence="1">Belongs to the eukaryotic ribosomal protein eL28 family.</text>
</comment>
<dbReference type="EMBL" id="JAUUTY010000007">
    <property type="protein sequence ID" value="KAK1607671.1"/>
    <property type="molecule type" value="Genomic_DNA"/>
</dbReference>
<comment type="caution">
    <text evidence="6">The sequence shown here is derived from an EMBL/GenBank/DDBJ whole genome shotgun (WGS) entry which is preliminary data.</text>
</comment>
<name>A0AAD8VJN2_LOLMU</name>
<dbReference type="GO" id="GO:0006412">
    <property type="term" value="P:translation"/>
    <property type="evidence" value="ECO:0007669"/>
    <property type="project" value="InterPro"/>
</dbReference>
<dbReference type="GO" id="GO:1990904">
    <property type="term" value="C:ribonucleoprotein complex"/>
    <property type="evidence" value="ECO:0007669"/>
    <property type="project" value="UniProtKB-KW"/>
</dbReference>
<reference evidence="6" key="1">
    <citation type="submission" date="2023-07" db="EMBL/GenBank/DDBJ databases">
        <title>A chromosome-level genome assembly of Lolium multiflorum.</title>
        <authorList>
            <person name="Chen Y."/>
            <person name="Copetti D."/>
            <person name="Kolliker R."/>
            <person name="Studer B."/>
        </authorList>
    </citation>
    <scope>NUCLEOTIDE SEQUENCE</scope>
    <source>
        <strain evidence="6">02402/16</strain>
        <tissue evidence="6">Leaf</tissue>
    </source>
</reference>
<dbReference type="Gene3D" id="3.30.390.110">
    <property type="match status" value="1"/>
</dbReference>
<feature type="compositionally biased region" description="Polar residues" evidence="4">
    <location>
        <begin position="336"/>
        <end position="348"/>
    </location>
</feature>
<dbReference type="InterPro" id="IPR036390">
    <property type="entry name" value="WH_DNA-bd_sf"/>
</dbReference>
<evidence type="ECO:0000256" key="3">
    <source>
        <dbReference type="ARBA" id="ARBA00023274"/>
    </source>
</evidence>
<evidence type="ECO:0000313" key="7">
    <source>
        <dbReference type="Proteomes" id="UP001231189"/>
    </source>
</evidence>
<dbReference type="PANTHER" id="PTHR10544">
    <property type="entry name" value="60S RIBOSOMAL PROTEIN L28"/>
    <property type="match status" value="1"/>
</dbReference>
<dbReference type="GO" id="GO:0005840">
    <property type="term" value="C:ribosome"/>
    <property type="evidence" value="ECO:0007669"/>
    <property type="project" value="UniProtKB-KW"/>
</dbReference>
<sequence length="372" mass="40970">MCSCIVLLYPYGSHVSIVGPYFNNCWNYLLTEVIKSASPWMICARKEWVLAAWLGSWNGNSSDTSRRKEMTTVPGSLVWELVKKNNCFLIKQFGNNNIKVQFSKEPNNLYNVHSYKFSVSTFMVSYVDTNAISVVEYYFSDENLPTDEFMLKFRPQVNKFCYRKSGKDDSSQDPMTQPASSSLSRQSLSTLTGFFLKNQEFHKMAKAVKNQRQGSHRQGPVPGGLVAECSSSSTIDRRQQPLRAAPACPPSPAEQGDVPDHDARGTDGTATSADEGGAAAAEWVSRKRRPSLDVRRTTSTAQLVSRKRSSVRSPTRPSFAGKGEATGRRALRGSLPTPSGSAPNSLSPGSCGRPRRAVGLLLEEDDSKFGPD</sequence>
<evidence type="ECO:0000313" key="6">
    <source>
        <dbReference type="EMBL" id="KAK1607671.1"/>
    </source>
</evidence>
<evidence type="ECO:0000259" key="5">
    <source>
        <dbReference type="Pfam" id="PF01778"/>
    </source>
</evidence>
<dbReference type="Proteomes" id="UP001231189">
    <property type="component" value="Unassembled WGS sequence"/>
</dbReference>
<dbReference type="SUPFAM" id="SSF46785">
    <property type="entry name" value="Winged helix' DNA-binding domain"/>
    <property type="match status" value="1"/>
</dbReference>
<feature type="region of interest" description="Disordered" evidence="4">
    <location>
        <begin position="164"/>
        <end position="185"/>
    </location>
</feature>
<gene>
    <name evidence="6" type="ORF">QYE76_031344</name>
</gene>
<protein>
    <recommendedName>
        <fullName evidence="5">Ribosomal eL28/Mak16 domain-containing protein</fullName>
    </recommendedName>
</protein>